<reference evidence="2 3" key="1">
    <citation type="submission" date="2019-03" db="EMBL/GenBank/DDBJ databases">
        <title>Genomic Encyclopedia of Type Strains, Phase IV (KMG-IV): sequencing the most valuable type-strain genomes for metagenomic binning, comparative biology and taxonomic classification.</title>
        <authorList>
            <person name="Goeker M."/>
        </authorList>
    </citation>
    <scope>NUCLEOTIDE SEQUENCE [LARGE SCALE GENOMIC DNA]</scope>
    <source>
        <strain evidence="2 3">DSM 25488</strain>
    </source>
</reference>
<dbReference type="EMBL" id="SNZB01000003">
    <property type="protein sequence ID" value="TDR20652.1"/>
    <property type="molecule type" value="Genomic_DNA"/>
</dbReference>
<organism evidence="2 3">
    <name type="scientific">Marinicella litoralis</name>
    <dbReference type="NCBI Taxonomy" id="644220"/>
    <lineage>
        <taxon>Bacteria</taxon>
        <taxon>Pseudomonadati</taxon>
        <taxon>Pseudomonadota</taxon>
        <taxon>Gammaproteobacteria</taxon>
        <taxon>Lysobacterales</taxon>
        <taxon>Marinicellaceae</taxon>
        <taxon>Marinicella</taxon>
    </lineage>
</organism>
<name>A0A4R6XLY2_9GAMM</name>
<keyword evidence="1" id="KW-0472">Membrane</keyword>
<sequence length="359" mass="41358">MMNETNQIDLTENFMKSDSWDDFFGEIKDQYIGYNEILIKGVKLGDPLRINGKLLTGKQINVRFSDCHFKSTVNSTENKTLNLIFDNGCTFKDEVAILTRNQAGISIQDCEFFKKLSIHSLSSTGDRNLNDILLKDSKFHAGIIFGDGEYDGFIILENSKFYQKLPDFRYSRFSRNLNLNSFYCDEKTIINKFLESPDYDTPELARDLKLRCAQSNDHDRELDFFAIESRTRAVLKKGYYKFVSDLYSLFSDYGRSISKPLIGILIIFGLLLVINCGTALSTKQPKGKYVGHAFFVSVNDSLPFPLAFNKDSIKASNQVIFENEYPPMSYQYVRLFLVSINLVLWFCFLLSIRNFLKLK</sequence>
<keyword evidence="3" id="KW-1185">Reference proteome</keyword>
<gene>
    <name evidence="2" type="ORF">C8D91_1627</name>
</gene>
<evidence type="ECO:0000256" key="1">
    <source>
        <dbReference type="SAM" id="Phobius"/>
    </source>
</evidence>
<keyword evidence="1" id="KW-0812">Transmembrane</keyword>
<feature type="transmembrane region" description="Helical" evidence="1">
    <location>
        <begin position="261"/>
        <end position="280"/>
    </location>
</feature>
<accession>A0A4R6XLY2</accession>
<dbReference type="Proteomes" id="UP000295724">
    <property type="component" value="Unassembled WGS sequence"/>
</dbReference>
<evidence type="ECO:0000313" key="3">
    <source>
        <dbReference type="Proteomes" id="UP000295724"/>
    </source>
</evidence>
<dbReference type="AlphaFoldDB" id="A0A4R6XLY2"/>
<proteinExistence type="predicted"/>
<evidence type="ECO:0000313" key="2">
    <source>
        <dbReference type="EMBL" id="TDR20652.1"/>
    </source>
</evidence>
<feature type="transmembrane region" description="Helical" evidence="1">
    <location>
        <begin position="332"/>
        <end position="352"/>
    </location>
</feature>
<keyword evidence="1" id="KW-1133">Transmembrane helix</keyword>
<protein>
    <submittedName>
        <fullName evidence="2">Uncharacterized protein</fullName>
    </submittedName>
</protein>
<comment type="caution">
    <text evidence="2">The sequence shown here is derived from an EMBL/GenBank/DDBJ whole genome shotgun (WGS) entry which is preliminary data.</text>
</comment>